<sequence length="145" mass="17508">MENFKNIHIGSLIRQKVEESEIEMDRMCNFLKCSEMEIEKMYNEMDLPTNTLLVWSKLLEYDFFRIYTQHLILYSPPSLLYSKEQKFENQNPLLPKFRKNIYTIELIDFILEMIQTGEKTKSQVISEYGIPKTTLFKWIQKYSKN</sequence>
<keyword evidence="2" id="KW-1185">Reference proteome</keyword>
<organism evidence="1 2">
    <name type="scientific">Chryseobacterium oncorhynchi</name>
    <dbReference type="NCBI Taxonomy" id="741074"/>
    <lineage>
        <taxon>Bacteria</taxon>
        <taxon>Pseudomonadati</taxon>
        <taxon>Bacteroidota</taxon>
        <taxon>Flavobacteriia</taxon>
        <taxon>Flavobacteriales</taxon>
        <taxon>Weeksellaceae</taxon>
        <taxon>Chryseobacterium group</taxon>
        <taxon>Chryseobacterium</taxon>
    </lineage>
</organism>
<protein>
    <submittedName>
        <fullName evidence="1">Transposase</fullName>
    </submittedName>
</protein>
<dbReference type="EMBL" id="PPEI02000001">
    <property type="protein sequence ID" value="PWN67804.1"/>
    <property type="molecule type" value="Genomic_DNA"/>
</dbReference>
<accession>A0A316X2P8</accession>
<evidence type="ECO:0000313" key="2">
    <source>
        <dbReference type="Proteomes" id="UP000236182"/>
    </source>
</evidence>
<comment type="caution">
    <text evidence="1">The sequence shown here is derived from an EMBL/GenBank/DDBJ whole genome shotgun (WGS) entry which is preliminary data.</text>
</comment>
<gene>
    <name evidence="1" type="ORF">C1638_004195</name>
</gene>
<dbReference type="RefSeq" id="WP_109618469.1">
    <property type="nucleotide sequence ID" value="NZ_PPEI02000001.1"/>
</dbReference>
<dbReference type="OrthoDB" id="799937at2"/>
<dbReference type="AlphaFoldDB" id="A0A316X2P8"/>
<dbReference type="SUPFAM" id="SSF46689">
    <property type="entry name" value="Homeodomain-like"/>
    <property type="match status" value="1"/>
</dbReference>
<name>A0A316X2P8_9FLAO</name>
<dbReference type="Proteomes" id="UP000236182">
    <property type="component" value="Unassembled WGS sequence"/>
</dbReference>
<evidence type="ECO:0000313" key="1">
    <source>
        <dbReference type="EMBL" id="PWN67804.1"/>
    </source>
</evidence>
<reference evidence="1" key="1">
    <citation type="submission" date="2018-04" db="EMBL/GenBank/DDBJ databases">
        <title>Draft Genome Sequences of Chryseobacterium lactis NCTC11390T isolated from milk, Chryseobacterium oncorhynchi 701B-08T from rainbow trout, and Chryseobacterium viscerum 687B-08T from diseased fish.</title>
        <authorList>
            <person name="Jeong J.-J."/>
            <person name="Lee Y.J."/>
            <person name="Pathiraja D."/>
            <person name="Park B."/>
            <person name="Choi I.-G."/>
            <person name="Kim K.D."/>
        </authorList>
    </citation>
    <scope>NUCLEOTIDE SEQUENCE [LARGE SCALE GENOMIC DNA]</scope>
    <source>
        <strain evidence="1">701B-08</strain>
    </source>
</reference>
<dbReference type="InterPro" id="IPR009057">
    <property type="entry name" value="Homeodomain-like_sf"/>
</dbReference>
<proteinExistence type="predicted"/>